<dbReference type="GO" id="GO:0032259">
    <property type="term" value="P:methylation"/>
    <property type="evidence" value="ECO:0007669"/>
    <property type="project" value="UniProtKB-KW"/>
</dbReference>
<dbReference type="GO" id="GO:0009307">
    <property type="term" value="P:DNA restriction-modification system"/>
    <property type="evidence" value="ECO:0007669"/>
    <property type="project" value="UniProtKB-KW"/>
</dbReference>
<keyword evidence="4" id="KW-0949">S-adenosyl-L-methionine</keyword>
<dbReference type="InterPro" id="IPR029063">
    <property type="entry name" value="SAM-dependent_MTases_sf"/>
</dbReference>
<dbReference type="STRING" id="747682.MALL_0081"/>
<keyword evidence="5" id="KW-0680">Restriction system</keyword>
<dbReference type="Proteomes" id="UP000004757">
    <property type="component" value="Unassembled WGS sequence"/>
</dbReference>
<organism evidence="8 9">
    <name type="scientific">Mycoplasmopsis alligatoris A21JP2</name>
    <dbReference type="NCBI Taxonomy" id="747682"/>
    <lineage>
        <taxon>Bacteria</taxon>
        <taxon>Bacillati</taxon>
        <taxon>Mycoplasmatota</taxon>
        <taxon>Mycoplasmoidales</taxon>
        <taxon>Metamycoplasmataceae</taxon>
        <taxon>Mycoplasmopsis</taxon>
    </lineage>
</organism>
<dbReference type="Pfam" id="PF02384">
    <property type="entry name" value="N6_Mtase"/>
    <property type="match status" value="1"/>
</dbReference>
<dbReference type="AlphaFoldDB" id="D4XVA4"/>
<dbReference type="GO" id="GO:0003677">
    <property type="term" value="F:DNA binding"/>
    <property type="evidence" value="ECO:0007669"/>
    <property type="project" value="InterPro"/>
</dbReference>
<evidence type="ECO:0000256" key="6">
    <source>
        <dbReference type="ARBA" id="ARBA00047942"/>
    </source>
</evidence>
<comment type="caution">
    <text evidence="8">The sequence shown here is derived from an EMBL/GenBank/DDBJ whole genome shotgun (WGS) entry which is preliminary data.</text>
</comment>
<dbReference type="PANTHER" id="PTHR42933:SF1">
    <property type="entry name" value="SITE-SPECIFIC DNA-METHYLTRANSFERASE (ADENINE-SPECIFIC)"/>
    <property type="match status" value="1"/>
</dbReference>
<dbReference type="GO" id="GO:0009007">
    <property type="term" value="F:site-specific DNA-methyltransferase (adenine-specific) activity"/>
    <property type="evidence" value="ECO:0007669"/>
    <property type="project" value="UniProtKB-EC"/>
</dbReference>
<dbReference type="EC" id="2.1.1.72" evidence="1"/>
<reference evidence="8 9" key="1">
    <citation type="submission" date="2010-03" db="EMBL/GenBank/DDBJ databases">
        <authorList>
            <person name="Glass J.I."/>
            <person name="Benders G.A."/>
            <person name="Durkin A.S."/>
            <person name="Farmerie W.G."/>
            <person name="Hlavinka K."/>
            <person name="Hostetler J."/>
            <person name="Jackson J."/>
            <person name="May M.A."/>
            <person name="Miller R.H."/>
            <person name="Paralanov V."/>
            <person name="Radune D."/>
            <person name="Szczypinski B."/>
            <person name="Brown D.R."/>
        </authorList>
    </citation>
    <scope>NUCLEOTIDE SEQUENCE [LARGE SCALE GENOMIC DNA]</scope>
    <source>
        <strain evidence="8 9">A21JP2</strain>
    </source>
</reference>
<dbReference type="EMBL" id="ADNC01000006">
    <property type="protein sequence ID" value="EFF41723.1"/>
    <property type="molecule type" value="Genomic_DNA"/>
</dbReference>
<evidence type="ECO:0000256" key="2">
    <source>
        <dbReference type="ARBA" id="ARBA00022603"/>
    </source>
</evidence>
<accession>D4XVA4</accession>
<name>D4XVA4_9BACT</name>
<dbReference type="PRINTS" id="PR00507">
    <property type="entry name" value="N12N6MTFRASE"/>
</dbReference>
<dbReference type="InterPro" id="IPR003356">
    <property type="entry name" value="DNA_methylase_A-5"/>
</dbReference>
<evidence type="ECO:0000256" key="4">
    <source>
        <dbReference type="ARBA" id="ARBA00022691"/>
    </source>
</evidence>
<feature type="domain" description="DNA methylase adenine-specific" evidence="7">
    <location>
        <begin position="1"/>
        <end position="106"/>
    </location>
</feature>
<keyword evidence="3" id="KW-0808">Transferase</keyword>
<dbReference type="Gene3D" id="3.40.50.150">
    <property type="entry name" value="Vaccinia Virus protein VP39"/>
    <property type="match status" value="1"/>
</dbReference>
<sequence>MAMYAGEAGKSGGEFFTPQEVSELLARLTLIDFNHPNKNDKIKVSTVYDPCCGSGSLLLKFAKILGKENVTDSFNGQEINHTTYNLARINMFLHDINFHKFHIYNGIL</sequence>
<comment type="catalytic activity">
    <reaction evidence="6">
        <text>a 2'-deoxyadenosine in DNA + S-adenosyl-L-methionine = an N(6)-methyl-2'-deoxyadenosine in DNA + S-adenosyl-L-homocysteine + H(+)</text>
        <dbReference type="Rhea" id="RHEA:15197"/>
        <dbReference type="Rhea" id="RHEA-COMP:12418"/>
        <dbReference type="Rhea" id="RHEA-COMP:12419"/>
        <dbReference type="ChEBI" id="CHEBI:15378"/>
        <dbReference type="ChEBI" id="CHEBI:57856"/>
        <dbReference type="ChEBI" id="CHEBI:59789"/>
        <dbReference type="ChEBI" id="CHEBI:90615"/>
        <dbReference type="ChEBI" id="CHEBI:90616"/>
        <dbReference type="EC" id="2.1.1.72"/>
    </reaction>
</comment>
<evidence type="ECO:0000313" key="8">
    <source>
        <dbReference type="EMBL" id="EFF41723.1"/>
    </source>
</evidence>
<dbReference type="InterPro" id="IPR051537">
    <property type="entry name" value="DNA_Adenine_Mtase"/>
</dbReference>
<dbReference type="SUPFAM" id="SSF53335">
    <property type="entry name" value="S-adenosyl-L-methionine-dependent methyltransferases"/>
    <property type="match status" value="1"/>
</dbReference>
<proteinExistence type="predicted"/>
<evidence type="ECO:0000256" key="5">
    <source>
        <dbReference type="ARBA" id="ARBA00022747"/>
    </source>
</evidence>
<keyword evidence="9" id="KW-1185">Reference proteome</keyword>
<dbReference type="GO" id="GO:0008170">
    <property type="term" value="F:N-methyltransferase activity"/>
    <property type="evidence" value="ECO:0007669"/>
    <property type="project" value="InterPro"/>
</dbReference>
<evidence type="ECO:0000259" key="7">
    <source>
        <dbReference type="Pfam" id="PF02384"/>
    </source>
</evidence>
<dbReference type="PANTHER" id="PTHR42933">
    <property type="entry name" value="SLR6095 PROTEIN"/>
    <property type="match status" value="1"/>
</dbReference>
<protein>
    <recommendedName>
        <fullName evidence="1">site-specific DNA-methyltransferase (adenine-specific)</fullName>
        <ecNumber evidence="1">2.1.1.72</ecNumber>
    </recommendedName>
</protein>
<evidence type="ECO:0000256" key="3">
    <source>
        <dbReference type="ARBA" id="ARBA00022679"/>
    </source>
</evidence>
<gene>
    <name evidence="8" type="ORF">MALL_0081</name>
</gene>
<keyword evidence="2 8" id="KW-0489">Methyltransferase</keyword>
<dbReference type="eggNOG" id="COG0286">
    <property type="taxonomic scope" value="Bacteria"/>
</dbReference>
<evidence type="ECO:0000256" key="1">
    <source>
        <dbReference type="ARBA" id="ARBA00011900"/>
    </source>
</evidence>
<evidence type="ECO:0000313" key="9">
    <source>
        <dbReference type="Proteomes" id="UP000004757"/>
    </source>
</evidence>